<dbReference type="PRINTS" id="PR00380">
    <property type="entry name" value="KINESINHEAVY"/>
</dbReference>
<feature type="binding site" evidence="1">
    <location>
        <begin position="534"/>
        <end position="541"/>
    </location>
    <ligand>
        <name>ATP</name>
        <dbReference type="ChEBI" id="CHEBI:30616"/>
    </ligand>
</feature>
<dbReference type="InterPro" id="IPR036961">
    <property type="entry name" value="Kinesin_motor_dom_sf"/>
</dbReference>
<dbReference type="GO" id="GO:0003777">
    <property type="term" value="F:microtubule motor activity"/>
    <property type="evidence" value="ECO:0007669"/>
    <property type="project" value="InterPro"/>
</dbReference>
<feature type="compositionally biased region" description="Low complexity" evidence="3">
    <location>
        <begin position="26"/>
        <end position="86"/>
    </location>
</feature>
<keyword evidence="1" id="KW-0067">ATP-binding</keyword>
<dbReference type="GO" id="GO:0005875">
    <property type="term" value="C:microtubule associated complex"/>
    <property type="evidence" value="ECO:0007669"/>
    <property type="project" value="TreeGrafter"/>
</dbReference>
<feature type="compositionally biased region" description="Basic and acidic residues" evidence="3">
    <location>
        <begin position="1"/>
        <end position="10"/>
    </location>
</feature>
<sequence>MPSSESRERTPSQPLRNTPERRPCGRAATPAPASATPTNSTATSSTPRSATPRSAPRSATPSSGPRSASSAAPRSATPRSTVPRSTTPRRDAKEQKEGKDMKAEGNVQLLWGSPTSTTSTSGDARSTSGSSRSRGLASGSTTPVMKRTPSSNSLSNSLGSTRRTPARSASTSSRKPVSIPSELVTLRDMCGGECQRLASDFPEWEDFCNGLTKLLKDEVASHIKSCGKCRATSSFSRNRQKTQSPAGPAISESSLATLCQVCLESLDAALRGELQKQKDLLLAEIAESLDVSFGALLGFEGAGLQRGDGRLQSLVTTAQERQRLLNQAPLRQDAQKILRELNVVRQALKEWSSLDWPFATRYIPHKYGSIVSSCDVQQQANRRCKLFAQKACALMASWEAQRPDLKFSEVFSLFGVPMLQLDPRAAVEVPDPEDNFEDVPLEEEELCVRPMRVVARVRPMLPHEDEGDDVAAEVLDDVTVSYETLHHGYVPARHTLQFDCALRCSQTRLFHCSGVRALVHRACEGFTCSIFAYGQTGAGKTYSLFGPSESLTQLVDDEVSPAAQARLPKACYVLVDEARRAKAGKQGLLPRALQFLFRTLEHMGLGSLRPRATFMEIYNEAIYDLFNPSNTKLEVYQRSGEVGFHVPGLTQVSCSSAIEVMQALQRGLASRHTHGHSASRESSRAHAIFSVEIPLPGKPGKLIFADLAGSERLKRVAGQDQKETAHINKSLLMLSNCVSALSSSSGSPPSAFRNSKLTKVLMEALCGSGFTILLAAFSPAKRHYDETANTLSFAAKCGSIPRQTLSNETPEQKQLRELQELVEQMKAEIAELKEQKVTEIEAEPAEAAADAAEADAAGVPRVELAALHAELQAERLRNEALEDHVRSLREQLKESLLSPGKDMLISTSRLTYFGKAKSEAQLRALPGKRGDRELGACDCV</sequence>
<keyword evidence="1" id="KW-0505">Motor protein</keyword>
<name>A0AA36IMB5_9DINO</name>
<evidence type="ECO:0000256" key="1">
    <source>
        <dbReference type="PROSITE-ProRule" id="PRU00283"/>
    </source>
</evidence>
<dbReference type="SUPFAM" id="SSF52540">
    <property type="entry name" value="P-loop containing nucleoside triphosphate hydrolases"/>
    <property type="match status" value="1"/>
</dbReference>
<dbReference type="GO" id="GO:0051231">
    <property type="term" value="P:spindle elongation"/>
    <property type="evidence" value="ECO:0007669"/>
    <property type="project" value="TreeGrafter"/>
</dbReference>
<dbReference type="GO" id="GO:0007052">
    <property type="term" value="P:mitotic spindle organization"/>
    <property type="evidence" value="ECO:0007669"/>
    <property type="project" value="TreeGrafter"/>
</dbReference>
<dbReference type="GO" id="GO:0007018">
    <property type="term" value="P:microtubule-based movement"/>
    <property type="evidence" value="ECO:0007669"/>
    <property type="project" value="InterPro"/>
</dbReference>
<reference evidence="5" key="1">
    <citation type="submission" date="2023-08" db="EMBL/GenBank/DDBJ databases">
        <authorList>
            <person name="Chen Y."/>
            <person name="Shah S."/>
            <person name="Dougan E. K."/>
            <person name="Thang M."/>
            <person name="Chan C."/>
        </authorList>
    </citation>
    <scope>NUCLEOTIDE SEQUENCE</scope>
</reference>
<dbReference type="EMBL" id="CAUJNA010001857">
    <property type="protein sequence ID" value="CAJ1389366.1"/>
    <property type="molecule type" value="Genomic_DNA"/>
</dbReference>
<feature type="region of interest" description="Disordered" evidence="3">
    <location>
        <begin position="1"/>
        <end position="180"/>
    </location>
</feature>
<comment type="caution">
    <text evidence="5">The sequence shown here is derived from an EMBL/GenBank/DDBJ whole genome shotgun (WGS) entry which is preliminary data.</text>
</comment>
<evidence type="ECO:0000259" key="4">
    <source>
        <dbReference type="PROSITE" id="PS50067"/>
    </source>
</evidence>
<keyword evidence="1" id="KW-0547">Nucleotide-binding</keyword>
<dbReference type="SMART" id="SM00129">
    <property type="entry name" value="KISc"/>
    <property type="match status" value="1"/>
</dbReference>
<keyword evidence="6" id="KW-1185">Reference proteome</keyword>
<dbReference type="PANTHER" id="PTHR47969:SF33">
    <property type="entry name" value="KINESIN-LIKE PROTEIN"/>
    <property type="match status" value="1"/>
</dbReference>
<dbReference type="GO" id="GO:0008017">
    <property type="term" value="F:microtubule binding"/>
    <property type="evidence" value="ECO:0007669"/>
    <property type="project" value="InterPro"/>
</dbReference>
<evidence type="ECO:0000313" key="5">
    <source>
        <dbReference type="EMBL" id="CAJ1389366.1"/>
    </source>
</evidence>
<feature type="compositionally biased region" description="Low complexity" evidence="3">
    <location>
        <begin position="150"/>
        <end position="174"/>
    </location>
</feature>
<protein>
    <recommendedName>
        <fullName evidence="4">Kinesin motor domain-containing protein</fullName>
    </recommendedName>
</protein>
<dbReference type="Proteomes" id="UP001178507">
    <property type="component" value="Unassembled WGS sequence"/>
</dbReference>
<keyword evidence="2" id="KW-0175">Coiled coil</keyword>
<dbReference type="InterPro" id="IPR027417">
    <property type="entry name" value="P-loop_NTPase"/>
</dbReference>
<feature type="domain" description="Kinesin motor" evidence="4">
    <location>
        <begin position="450"/>
        <end position="800"/>
    </location>
</feature>
<dbReference type="GO" id="GO:0005524">
    <property type="term" value="F:ATP binding"/>
    <property type="evidence" value="ECO:0007669"/>
    <property type="project" value="UniProtKB-UniRule"/>
</dbReference>
<dbReference type="InterPro" id="IPR027640">
    <property type="entry name" value="Kinesin-like_fam"/>
</dbReference>
<evidence type="ECO:0000313" key="6">
    <source>
        <dbReference type="Proteomes" id="UP001178507"/>
    </source>
</evidence>
<comment type="similarity">
    <text evidence="1">Belongs to the TRAFAC class myosin-kinesin ATPase superfamily. Kinesin family.</text>
</comment>
<dbReference type="AlphaFoldDB" id="A0AA36IMB5"/>
<feature type="compositionally biased region" description="Low complexity" evidence="3">
    <location>
        <begin position="113"/>
        <end position="142"/>
    </location>
</feature>
<dbReference type="Gene3D" id="3.40.850.10">
    <property type="entry name" value="Kinesin motor domain"/>
    <property type="match status" value="1"/>
</dbReference>
<feature type="compositionally biased region" description="Basic and acidic residues" evidence="3">
    <location>
        <begin position="88"/>
        <end position="103"/>
    </location>
</feature>
<organism evidence="5 6">
    <name type="scientific">Effrenium voratum</name>
    <dbReference type="NCBI Taxonomy" id="2562239"/>
    <lineage>
        <taxon>Eukaryota</taxon>
        <taxon>Sar</taxon>
        <taxon>Alveolata</taxon>
        <taxon>Dinophyceae</taxon>
        <taxon>Suessiales</taxon>
        <taxon>Symbiodiniaceae</taxon>
        <taxon>Effrenium</taxon>
    </lineage>
</organism>
<gene>
    <name evidence="5" type="ORF">EVOR1521_LOCUS14998</name>
</gene>
<evidence type="ECO:0000256" key="2">
    <source>
        <dbReference type="SAM" id="Coils"/>
    </source>
</evidence>
<dbReference type="PROSITE" id="PS50067">
    <property type="entry name" value="KINESIN_MOTOR_2"/>
    <property type="match status" value="1"/>
</dbReference>
<dbReference type="InterPro" id="IPR001752">
    <property type="entry name" value="Kinesin_motor_dom"/>
</dbReference>
<dbReference type="PANTHER" id="PTHR47969">
    <property type="entry name" value="CHROMOSOME-ASSOCIATED KINESIN KIF4A-RELATED"/>
    <property type="match status" value="1"/>
</dbReference>
<proteinExistence type="inferred from homology"/>
<dbReference type="Pfam" id="PF00225">
    <property type="entry name" value="Kinesin"/>
    <property type="match status" value="1"/>
</dbReference>
<evidence type="ECO:0000256" key="3">
    <source>
        <dbReference type="SAM" id="MobiDB-lite"/>
    </source>
</evidence>
<accession>A0AA36IMB5</accession>
<feature type="coiled-coil region" evidence="2">
    <location>
        <begin position="811"/>
        <end position="898"/>
    </location>
</feature>